<proteinExistence type="predicted"/>
<keyword evidence="3" id="KW-0804">Transcription</keyword>
<dbReference type="PANTHER" id="PTHR33204:SF39">
    <property type="entry name" value="TRANSCRIPTIONAL REGULATORY PROTEIN"/>
    <property type="match status" value="1"/>
</dbReference>
<dbReference type="GO" id="GO:0003677">
    <property type="term" value="F:DNA binding"/>
    <property type="evidence" value="ECO:0007669"/>
    <property type="project" value="UniProtKB-KW"/>
</dbReference>
<keyword evidence="1" id="KW-0805">Transcription regulation</keyword>
<feature type="domain" description="HTH hxlR-type" evidence="5">
    <location>
        <begin position="38"/>
        <end position="137"/>
    </location>
</feature>
<accession>A0A4Q6Y0S7</accession>
<evidence type="ECO:0000256" key="1">
    <source>
        <dbReference type="ARBA" id="ARBA00023015"/>
    </source>
</evidence>
<evidence type="ECO:0000256" key="2">
    <source>
        <dbReference type="ARBA" id="ARBA00023125"/>
    </source>
</evidence>
<evidence type="ECO:0000256" key="3">
    <source>
        <dbReference type="ARBA" id="ARBA00023163"/>
    </source>
</evidence>
<comment type="caution">
    <text evidence="6">The sequence shown here is derived from an EMBL/GenBank/DDBJ whole genome shotgun (WGS) entry which is preliminary data.</text>
</comment>
<dbReference type="Pfam" id="PF01638">
    <property type="entry name" value="HxlR"/>
    <property type="match status" value="1"/>
</dbReference>
<reference evidence="6 7" key="1">
    <citation type="submission" date="2019-02" db="EMBL/GenBank/DDBJ databases">
        <authorList>
            <person name="Li Y."/>
        </authorList>
    </citation>
    <scope>NUCLEOTIDE SEQUENCE [LARGE SCALE GENOMIC DNA]</scope>
    <source>
        <strain evidence="6 7">3-7</strain>
    </source>
</reference>
<feature type="region of interest" description="Disordered" evidence="4">
    <location>
        <begin position="1"/>
        <end position="28"/>
    </location>
</feature>
<name>A0A4Q6Y0S7_9SPHN</name>
<dbReference type="AlphaFoldDB" id="A0A4Q6Y0S7"/>
<dbReference type="InterPro" id="IPR036390">
    <property type="entry name" value="WH_DNA-bd_sf"/>
</dbReference>
<sequence length="148" mass="16215">MLPPAPAAQGGTILSPSHSDVPAPDSADLAPADIHSGCKIVTPLLARIGDKWSMLVVMVLSAGPRRFNELKRLIDGISQRMLTHTLRSLERDGLVSRTVFPTIPPRVDYELTALGHSLRVPVKALGAWVFENRDEIARSRLAFDDRED</sequence>
<dbReference type="InterPro" id="IPR036388">
    <property type="entry name" value="WH-like_DNA-bd_sf"/>
</dbReference>
<gene>
    <name evidence="6" type="ORF">EWE75_00840</name>
</gene>
<evidence type="ECO:0000256" key="4">
    <source>
        <dbReference type="SAM" id="MobiDB-lite"/>
    </source>
</evidence>
<dbReference type="SUPFAM" id="SSF46785">
    <property type="entry name" value="Winged helix' DNA-binding domain"/>
    <property type="match status" value="1"/>
</dbReference>
<protein>
    <submittedName>
        <fullName evidence="6">Transcriptional regulator</fullName>
    </submittedName>
</protein>
<keyword evidence="2" id="KW-0238">DNA-binding</keyword>
<keyword evidence="7" id="KW-1185">Reference proteome</keyword>
<dbReference type="RefSeq" id="WP_130154799.1">
    <property type="nucleotide sequence ID" value="NZ_SGIS01000001.1"/>
</dbReference>
<dbReference type="PROSITE" id="PS51118">
    <property type="entry name" value="HTH_HXLR"/>
    <property type="match status" value="1"/>
</dbReference>
<evidence type="ECO:0000313" key="6">
    <source>
        <dbReference type="EMBL" id="RZF66440.1"/>
    </source>
</evidence>
<dbReference type="EMBL" id="SGIS01000001">
    <property type="protein sequence ID" value="RZF66440.1"/>
    <property type="molecule type" value="Genomic_DNA"/>
</dbReference>
<dbReference type="Gene3D" id="1.10.10.10">
    <property type="entry name" value="Winged helix-like DNA-binding domain superfamily/Winged helix DNA-binding domain"/>
    <property type="match status" value="1"/>
</dbReference>
<dbReference type="InterPro" id="IPR002577">
    <property type="entry name" value="HTH_HxlR"/>
</dbReference>
<dbReference type="Proteomes" id="UP000292085">
    <property type="component" value="Unassembled WGS sequence"/>
</dbReference>
<dbReference type="OrthoDB" id="9800350at2"/>
<organism evidence="6 7">
    <name type="scientific">Sphingomonas populi</name>
    <dbReference type="NCBI Taxonomy" id="2484750"/>
    <lineage>
        <taxon>Bacteria</taxon>
        <taxon>Pseudomonadati</taxon>
        <taxon>Pseudomonadota</taxon>
        <taxon>Alphaproteobacteria</taxon>
        <taxon>Sphingomonadales</taxon>
        <taxon>Sphingomonadaceae</taxon>
        <taxon>Sphingomonas</taxon>
    </lineage>
</organism>
<evidence type="ECO:0000313" key="7">
    <source>
        <dbReference type="Proteomes" id="UP000292085"/>
    </source>
</evidence>
<dbReference type="PANTHER" id="PTHR33204">
    <property type="entry name" value="TRANSCRIPTIONAL REGULATOR, MARR FAMILY"/>
    <property type="match status" value="1"/>
</dbReference>
<evidence type="ECO:0000259" key="5">
    <source>
        <dbReference type="PROSITE" id="PS51118"/>
    </source>
</evidence>